<keyword evidence="3" id="KW-1185">Reference proteome</keyword>
<comment type="caution">
    <text evidence="2">The sequence shown here is derived from an EMBL/GenBank/DDBJ whole genome shotgun (WGS) entry which is preliminary data.</text>
</comment>
<dbReference type="EMBL" id="JACHJT010000002">
    <property type="protein sequence ID" value="MBB4935109.1"/>
    <property type="molecule type" value="Genomic_DNA"/>
</dbReference>
<dbReference type="AlphaFoldDB" id="A0A7W7RN99"/>
<organism evidence="2 3">
    <name type="scientific">Lipingzhangella halophila</name>
    <dbReference type="NCBI Taxonomy" id="1783352"/>
    <lineage>
        <taxon>Bacteria</taxon>
        <taxon>Bacillati</taxon>
        <taxon>Actinomycetota</taxon>
        <taxon>Actinomycetes</taxon>
        <taxon>Streptosporangiales</taxon>
        <taxon>Nocardiopsidaceae</taxon>
        <taxon>Lipingzhangella</taxon>
    </lineage>
</organism>
<feature type="compositionally biased region" description="Basic and acidic residues" evidence="1">
    <location>
        <begin position="210"/>
        <end position="224"/>
    </location>
</feature>
<evidence type="ECO:0000313" key="2">
    <source>
        <dbReference type="EMBL" id="MBB4935109.1"/>
    </source>
</evidence>
<feature type="compositionally biased region" description="Low complexity" evidence="1">
    <location>
        <begin position="162"/>
        <end position="173"/>
    </location>
</feature>
<protein>
    <submittedName>
        <fullName evidence="2">Uncharacterized protein</fullName>
    </submittedName>
</protein>
<evidence type="ECO:0000256" key="1">
    <source>
        <dbReference type="SAM" id="MobiDB-lite"/>
    </source>
</evidence>
<accession>A0A7W7RN99</accession>
<reference evidence="2 3" key="1">
    <citation type="submission" date="2020-08" db="EMBL/GenBank/DDBJ databases">
        <title>Sequencing the genomes of 1000 actinobacteria strains.</title>
        <authorList>
            <person name="Klenk H.-P."/>
        </authorList>
    </citation>
    <scope>NUCLEOTIDE SEQUENCE [LARGE SCALE GENOMIC DNA]</scope>
    <source>
        <strain evidence="2 3">DSM 102030</strain>
    </source>
</reference>
<feature type="region of interest" description="Disordered" evidence="1">
    <location>
        <begin position="299"/>
        <end position="320"/>
    </location>
</feature>
<feature type="region of interest" description="Disordered" evidence="1">
    <location>
        <begin position="56"/>
        <end position="277"/>
    </location>
</feature>
<name>A0A7W7RN99_9ACTN</name>
<evidence type="ECO:0000313" key="3">
    <source>
        <dbReference type="Proteomes" id="UP000523007"/>
    </source>
</evidence>
<sequence length="320" mass="31230">MLRIGRPGRVSRVASAVRAVGGSALRRLLLIGGFVVAAWFLGAAAASADEIGGEVGGADTSEVTRSAPQSDNAAGEAAERTRDHAAPAAGEAAGSAGKATENVRHQAAPGGDSRAGQAAERSAGRATQSANGAAEHANENAQSAPAADAAAEAPARSTGVDAASEVAAAVEQSTQTTERITESGIGDIADSAAGYTPESVGSAGGSDSSSGDRARDEQRGDFRSAGHSHSIELGGSYLGGTGEPKAASPGGEKPVRGGGPANTPLSSAPPAQSGTAVPVQAGFLPAAAVVPPETGLPETARHALAMAPQNPVDEPTVSPD</sequence>
<feature type="compositionally biased region" description="Polar residues" evidence="1">
    <location>
        <begin position="61"/>
        <end position="72"/>
    </location>
</feature>
<feature type="compositionally biased region" description="Low complexity" evidence="1">
    <location>
        <begin position="86"/>
        <end position="99"/>
    </location>
</feature>
<feature type="compositionally biased region" description="Low complexity" evidence="1">
    <location>
        <begin position="130"/>
        <end position="155"/>
    </location>
</feature>
<dbReference type="RefSeq" id="WP_184584886.1">
    <property type="nucleotide sequence ID" value="NZ_JACHJT010000002.1"/>
</dbReference>
<feature type="compositionally biased region" description="Polar residues" evidence="1">
    <location>
        <begin position="263"/>
        <end position="275"/>
    </location>
</feature>
<dbReference type="Proteomes" id="UP000523007">
    <property type="component" value="Unassembled WGS sequence"/>
</dbReference>
<gene>
    <name evidence="2" type="ORF">F4561_006003</name>
</gene>
<proteinExistence type="predicted"/>